<dbReference type="eggNOG" id="ENOG5032504">
    <property type="taxonomic scope" value="Bacteria"/>
</dbReference>
<protein>
    <recommendedName>
        <fullName evidence="1">Lgt1 glycosyltransferase domain-containing protein</fullName>
    </recommendedName>
</protein>
<evidence type="ECO:0000259" key="1">
    <source>
        <dbReference type="Pfam" id="PF16849"/>
    </source>
</evidence>
<dbReference type="InParanoid" id="G9EUP0"/>
<organism evidence="2 3">
    <name type="scientific">Legionella drancourtii LLAP12</name>
    <dbReference type="NCBI Taxonomy" id="658187"/>
    <lineage>
        <taxon>Bacteria</taxon>
        <taxon>Pseudomonadati</taxon>
        <taxon>Pseudomonadota</taxon>
        <taxon>Gammaproteobacteria</taxon>
        <taxon>Legionellales</taxon>
        <taxon>Legionellaceae</taxon>
        <taxon>Legionella</taxon>
    </lineage>
</organism>
<dbReference type="STRING" id="658187.LDG_9038"/>
<name>G9EUP0_9GAMM</name>
<keyword evidence="3" id="KW-1185">Reference proteome</keyword>
<evidence type="ECO:0000313" key="3">
    <source>
        <dbReference type="Proteomes" id="UP000002770"/>
    </source>
</evidence>
<sequence length="512" mass="59659">MIYDSTKLNSKAINELNAFCNEHKLSSLDANSFHNLDLTPNERILFNFYQDEINHLNEGGNLAVASDILRWLHPVYEKKTYTDFDFPVDTTSLPSTIEIEAPLLLNIGSLRMGKQEFILSNNDYVAVVDPEAAKKQIERIQQGIIDRLKNYDTDFVEKTEEQLQDNFFNRNMLKFMKNRSESFYISKSKELHAHPNSSRNVRNYIKQIMSDKNKFLDFNKQSPEESDESVIKRLRHDLEEQLTLIKYLFFGKEYTEIKTILKKDNDTFLEYMMKKELNLYLKSIVVCTTGPIQISNALFGGYVVDSGAFRKNVQPLSFNHYNLQKAFRSQNSIPMHESVFGMMRFLGEGEGELNDSSWLESGRKLQAQRTKKLEMRQQQFAENLPEHLIGLKKGIEKHILKLSNNRHGIFFKERRKLKHEALQEVLKCFQNNINEDEFDVAQFQKILPSIYLSKSVFAGLFFSQTKKLIGDLEQLSHEAMVFSLTQNKKIKWNSSSETRSETVTSVPHNFKF</sequence>
<dbReference type="EMBL" id="JH413850">
    <property type="protein sequence ID" value="EHL29040.1"/>
    <property type="molecule type" value="Genomic_DNA"/>
</dbReference>
<feature type="domain" description="Lgt1 glycosyltransferase" evidence="1">
    <location>
        <begin position="1"/>
        <end position="299"/>
    </location>
</feature>
<proteinExistence type="predicted"/>
<dbReference type="Pfam" id="PF16849">
    <property type="entry name" value="Glyco_transf_88"/>
    <property type="match status" value="1"/>
</dbReference>
<dbReference type="Proteomes" id="UP000002770">
    <property type="component" value="Unassembled WGS sequence"/>
</dbReference>
<dbReference type="AlphaFoldDB" id="G9EUP0"/>
<evidence type="ECO:0000313" key="2">
    <source>
        <dbReference type="EMBL" id="EHL29040.1"/>
    </source>
</evidence>
<gene>
    <name evidence="2" type="ORF">LDG_9038</name>
</gene>
<reference evidence="2 3" key="1">
    <citation type="journal article" date="2011" name="BMC Genomics">
        <title>Insight into cross-talk between intra-amoebal pathogens.</title>
        <authorList>
            <person name="Gimenez G."/>
            <person name="Bertelli C."/>
            <person name="Moliner C."/>
            <person name="Robert C."/>
            <person name="Raoult D."/>
            <person name="Fournier P.E."/>
            <person name="Greub G."/>
        </authorList>
    </citation>
    <scope>NUCLEOTIDE SEQUENCE [LARGE SCALE GENOMIC DNA]</scope>
    <source>
        <strain evidence="2 3">LLAP12</strain>
    </source>
</reference>
<dbReference type="InterPro" id="IPR031757">
    <property type="entry name" value="Lgt1_Glycosyltransf"/>
</dbReference>
<accession>G9EUP0</accession>
<dbReference type="HOGENOM" id="CLU_537242_0_0_6"/>